<dbReference type="EMBL" id="BKAX01000015">
    <property type="protein sequence ID" value="GEQ06943.1"/>
    <property type="molecule type" value="Genomic_DNA"/>
</dbReference>
<feature type="coiled-coil region" evidence="6">
    <location>
        <begin position="3"/>
        <end position="30"/>
    </location>
</feature>
<dbReference type="NCBIfam" id="NF009641">
    <property type="entry name" value="PRK13169.1-2"/>
    <property type="match status" value="1"/>
</dbReference>
<evidence type="ECO:0000313" key="8">
    <source>
        <dbReference type="EMBL" id="SUM31445.1"/>
    </source>
</evidence>
<keyword evidence="2" id="KW-0235">DNA replication</keyword>
<dbReference type="GO" id="GO:0006260">
    <property type="term" value="P:DNA replication"/>
    <property type="evidence" value="ECO:0007669"/>
    <property type="project" value="UniProtKB-KW"/>
</dbReference>
<dbReference type="PIRSF" id="PIRSF021439">
    <property type="entry name" value="DUF972"/>
    <property type="match status" value="1"/>
</dbReference>
<name>A0A0D0SE83_STAGA</name>
<evidence type="ECO:0000256" key="4">
    <source>
        <dbReference type="ARBA" id="ARBA00022833"/>
    </source>
</evidence>
<evidence type="ECO:0000256" key="3">
    <source>
        <dbReference type="ARBA" id="ARBA00022723"/>
    </source>
</evidence>
<sequence length="113" mass="13063">MNRSEIFEKLAHLESNINQINNDMVNLKHLTVELIEENVALQVENENLKTLIDKEEAPKKVENNKKGQLKKPLRSKDNLAMLYKEGFHICNGELFGKHRKGDDCLFCLEVLSE</sequence>
<dbReference type="GeneID" id="93846260"/>
<keyword evidence="5" id="KW-0236">DNA replication inhibitor</keyword>
<dbReference type="GO" id="GO:0046872">
    <property type="term" value="F:metal ion binding"/>
    <property type="evidence" value="ECO:0007669"/>
    <property type="project" value="UniProtKB-KW"/>
</dbReference>
<evidence type="ECO:0000256" key="5">
    <source>
        <dbReference type="ARBA" id="ARBA00022880"/>
    </source>
</evidence>
<keyword evidence="6" id="KW-0175">Coiled coil</keyword>
<dbReference type="AlphaFoldDB" id="A0A0D0SE83"/>
<dbReference type="Proteomes" id="UP000321057">
    <property type="component" value="Unassembled WGS sequence"/>
</dbReference>
<proteinExistence type="predicted"/>
<dbReference type="STRING" id="1293.SH09_12440"/>
<dbReference type="GO" id="GO:0008156">
    <property type="term" value="P:negative regulation of DNA replication"/>
    <property type="evidence" value="ECO:0007669"/>
    <property type="project" value="UniProtKB-KW"/>
</dbReference>
<dbReference type="Proteomes" id="UP000255277">
    <property type="component" value="Unassembled WGS sequence"/>
</dbReference>
<keyword evidence="4" id="KW-0862">Zinc</keyword>
<reference evidence="7 10" key="2">
    <citation type="submission" date="2019-07" db="EMBL/GenBank/DDBJ databases">
        <title>Whole genome shotgun sequence of Staphylococcus gallinarum NBRC 109767.</title>
        <authorList>
            <person name="Hosoyama A."/>
            <person name="Uohara A."/>
            <person name="Ohji S."/>
            <person name="Ichikawa N."/>
        </authorList>
    </citation>
    <scope>NUCLEOTIDE SEQUENCE [LARGE SCALE GENOMIC DNA]</scope>
    <source>
        <strain evidence="7 10">NBRC 109767</strain>
    </source>
</reference>
<keyword evidence="3" id="KW-0479">Metal-binding</keyword>
<dbReference type="InterPro" id="IPR010377">
    <property type="entry name" value="YabA"/>
</dbReference>
<evidence type="ECO:0000313" key="10">
    <source>
        <dbReference type="Proteomes" id="UP000321057"/>
    </source>
</evidence>
<protein>
    <submittedName>
        <fullName evidence="8">DNA replication intiation control protein YabA</fullName>
    </submittedName>
    <submittedName>
        <fullName evidence="7">Initiation-control protein YabA</fullName>
    </submittedName>
</protein>
<gene>
    <name evidence="8" type="ORF">NCTC12195_00862</name>
    <name evidence="7" type="ORF">SGA02_27710</name>
</gene>
<dbReference type="EMBL" id="UHDK01000001">
    <property type="protein sequence ID" value="SUM31445.1"/>
    <property type="molecule type" value="Genomic_DNA"/>
</dbReference>
<dbReference type="Pfam" id="PF06156">
    <property type="entry name" value="YabA"/>
    <property type="match status" value="1"/>
</dbReference>
<organism evidence="8 9">
    <name type="scientific">Staphylococcus gallinarum</name>
    <dbReference type="NCBI Taxonomy" id="1293"/>
    <lineage>
        <taxon>Bacteria</taxon>
        <taxon>Bacillati</taxon>
        <taxon>Bacillota</taxon>
        <taxon>Bacilli</taxon>
        <taxon>Bacillales</taxon>
        <taxon>Staphylococcaceae</taxon>
        <taxon>Staphylococcus</taxon>
    </lineage>
</organism>
<accession>A0A0D0SE83</accession>
<evidence type="ECO:0000256" key="1">
    <source>
        <dbReference type="ARBA" id="ARBA00022490"/>
    </source>
</evidence>
<dbReference type="OrthoDB" id="2112130at2"/>
<keyword evidence="1" id="KW-0963">Cytoplasm</keyword>
<evidence type="ECO:0000313" key="9">
    <source>
        <dbReference type="Proteomes" id="UP000255277"/>
    </source>
</evidence>
<evidence type="ECO:0000256" key="2">
    <source>
        <dbReference type="ARBA" id="ARBA00022705"/>
    </source>
</evidence>
<evidence type="ECO:0000313" key="7">
    <source>
        <dbReference type="EMBL" id="GEQ06943.1"/>
    </source>
</evidence>
<evidence type="ECO:0000256" key="6">
    <source>
        <dbReference type="SAM" id="Coils"/>
    </source>
</evidence>
<reference evidence="8 9" key="1">
    <citation type="submission" date="2018-06" db="EMBL/GenBank/DDBJ databases">
        <authorList>
            <consortium name="Pathogen Informatics"/>
            <person name="Doyle S."/>
        </authorList>
    </citation>
    <scope>NUCLEOTIDE SEQUENCE [LARGE SCALE GENOMIC DNA]</scope>
    <source>
        <strain evidence="8 9">NCTC12195</strain>
    </source>
</reference>
<keyword evidence="10" id="KW-1185">Reference proteome</keyword>
<dbReference type="RefSeq" id="WP_042739969.1">
    <property type="nucleotide sequence ID" value="NZ_BKAX01000015.1"/>
</dbReference>